<evidence type="ECO:0000256" key="3">
    <source>
        <dbReference type="ARBA" id="ARBA00023163"/>
    </source>
</evidence>
<dbReference type="Pfam" id="PF07729">
    <property type="entry name" value="FCD"/>
    <property type="match status" value="1"/>
</dbReference>
<dbReference type="EMBL" id="JBHSBV010000008">
    <property type="protein sequence ID" value="MFC4203065.1"/>
    <property type="molecule type" value="Genomic_DNA"/>
</dbReference>
<dbReference type="PANTHER" id="PTHR43537:SF49">
    <property type="entry name" value="TRANSCRIPTIONAL REGULATORY PROTEIN"/>
    <property type="match status" value="1"/>
</dbReference>
<protein>
    <submittedName>
        <fullName evidence="6">GntR family transcriptional regulator</fullName>
    </submittedName>
</protein>
<evidence type="ECO:0000313" key="6">
    <source>
        <dbReference type="EMBL" id="MFC4203065.1"/>
    </source>
</evidence>
<dbReference type="RefSeq" id="WP_217966552.1">
    <property type="nucleotide sequence ID" value="NZ_JAHTBN010000016.1"/>
</dbReference>
<keyword evidence="2" id="KW-0238">DNA-binding</keyword>
<dbReference type="SMART" id="SM00895">
    <property type="entry name" value="FCD"/>
    <property type="match status" value="1"/>
</dbReference>
<keyword evidence="1" id="KW-0805">Transcription regulation</keyword>
<keyword evidence="3" id="KW-0804">Transcription</keyword>
<organism evidence="6 7">
    <name type="scientific">Candidimonas humi</name>
    <dbReference type="NCBI Taxonomy" id="683355"/>
    <lineage>
        <taxon>Bacteria</taxon>
        <taxon>Pseudomonadati</taxon>
        <taxon>Pseudomonadota</taxon>
        <taxon>Betaproteobacteria</taxon>
        <taxon>Burkholderiales</taxon>
        <taxon>Alcaligenaceae</taxon>
        <taxon>Candidimonas</taxon>
    </lineage>
</organism>
<name>A0ABV8P4K1_9BURK</name>
<dbReference type="SMART" id="SM00345">
    <property type="entry name" value="HTH_GNTR"/>
    <property type="match status" value="1"/>
</dbReference>
<evidence type="ECO:0000256" key="1">
    <source>
        <dbReference type="ARBA" id="ARBA00023015"/>
    </source>
</evidence>
<dbReference type="PROSITE" id="PS50949">
    <property type="entry name" value="HTH_GNTR"/>
    <property type="match status" value="1"/>
</dbReference>
<feature type="domain" description="HTH gntR-type" evidence="5">
    <location>
        <begin position="23"/>
        <end position="90"/>
    </location>
</feature>
<comment type="caution">
    <text evidence="6">The sequence shown here is derived from an EMBL/GenBank/DDBJ whole genome shotgun (WGS) entry which is preliminary data.</text>
</comment>
<dbReference type="InterPro" id="IPR000524">
    <property type="entry name" value="Tscrpt_reg_HTH_GntR"/>
</dbReference>
<reference evidence="7" key="1">
    <citation type="journal article" date="2019" name="Int. J. Syst. Evol. Microbiol.">
        <title>The Global Catalogue of Microorganisms (GCM) 10K type strain sequencing project: providing services to taxonomists for standard genome sequencing and annotation.</title>
        <authorList>
            <consortium name="The Broad Institute Genomics Platform"/>
            <consortium name="The Broad Institute Genome Sequencing Center for Infectious Disease"/>
            <person name="Wu L."/>
            <person name="Ma J."/>
        </authorList>
    </citation>
    <scope>NUCLEOTIDE SEQUENCE [LARGE SCALE GENOMIC DNA]</scope>
    <source>
        <strain evidence="7">LMG 24813</strain>
    </source>
</reference>
<gene>
    <name evidence="6" type="ORF">ACFOY1_19110</name>
</gene>
<dbReference type="CDD" id="cd07377">
    <property type="entry name" value="WHTH_GntR"/>
    <property type="match status" value="1"/>
</dbReference>
<sequence length="248" mass="27980">MSALEPGQDTEEPGRDGAAGDWQPVADNVLEQLSRAIVQGELAPGAKISEPEVARRLGISRAPLREAMRRLEERKLVTRAPRLGARVVVLSPERIQQIFMLREAIEGMAAREAASHISDEDLGRLRAQLMQQKTRSEQIGAVAYLTRELDTDFHATIVRASRNEFLVKFLCDDYGPLIEMCRQRQRSMPERAQRAWLEHMRIVEALEERDPDLAEIMMRKHIAAARRSLQAQAATATPAKKSRGTVRR</sequence>
<evidence type="ECO:0000313" key="7">
    <source>
        <dbReference type="Proteomes" id="UP001595848"/>
    </source>
</evidence>
<proteinExistence type="predicted"/>
<evidence type="ECO:0000256" key="4">
    <source>
        <dbReference type="SAM" id="MobiDB-lite"/>
    </source>
</evidence>
<accession>A0ABV8P4K1</accession>
<evidence type="ECO:0000259" key="5">
    <source>
        <dbReference type="PROSITE" id="PS50949"/>
    </source>
</evidence>
<dbReference type="Proteomes" id="UP001595848">
    <property type="component" value="Unassembled WGS sequence"/>
</dbReference>
<dbReference type="InterPro" id="IPR011711">
    <property type="entry name" value="GntR_C"/>
</dbReference>
<evidence type="ECO:0000256" key="2">
    <source>
        <dbReference type="ARBA" id="ARBA00023125"/>
    </source>
</evidence>
<dbReference type="Pfam" id="PF00392">
    <property type="entry name" value="GntR"/>
    <property type="match status" value="1"/>
</dbReference>
<feature type="region of interest" description="Disordered" evidence="4">
    <location>
        <begin position="1"/>
        <end position="22"/>
    </location>
</feature>
<dbReference type="PANTHER" id="PTHR43537">
    <property type="entry name" value="TRANSCRIPTIONAL REGULATOR, GNTR FAMILY"/>
    <property type="match status" value="1"/>
</dbReference>
<keyword evidence="7" id="KW-1185">Reference proteome</keyword>